<evidence type="ECO:0000313" key="5">
    <source>
        <dbReference type="Proteomes" id="UP000305067"/>
    </source>
</evidence>
<accession>A0A5C3QH38</accession>
<sequence length="390" mass="44220">MPTVFKYIVYLLLALNIKSFPLVWHYRVFRPVFKFHLQHTYVKLMNLVTFKSKAASRRREAEWFESLIPLGANPFELMGTFKSRASIDESDFNWHLSNSSYAKTMDSTRFKFGLEMWPNFFRLGGWVPLSATHFHYLREIPMLSKYEVRATVGAWDQKWLYVVQRFVTYPKKKASRPIKLNGKQNGNGDAASTPDINESGSLPYIRANMRQPVSQTEINTPAQGLSSAPSSVDLAGLSSADEKANLSAVSAELMKGLDVLDEEDGAVVNTIAISQVCFKIGRITIPPAIVMAMNGASGLSTSSRRKRYTLDEHRRVAPAYWPKIQEMMTPPGDTRKLKKFVTGGWRDVPEGEERFWETALGGEVEERRKRNLGLVEQLRRGLEVVDEGVM</sequence>
<proteinExistence type="inferred from homology"/>
<evidence type="ECO:0000256" key="1">
    <source>
        <dbReference type="ARBA" id="ARBA00038476"/>
    </source>
</evidence>
<dbReference type="Gene3D" id="3.10.129.10">
    <property type="entry name" value="Hotdog Thioesterase"/>
    <property type="match status" value="1"/>
</dbReference>
<dbReference type="Proteomes" id="UP000305067">
    <property type="component" value="Unassembled WGS sequence"/>
</dbReference>
<protein>
    <submittedName>
        <fullName evidence="4">Uncharacterized protein</fullName>
    </submittedName>
</protein>
<comment type="similarity">
    <text evidence="1">Belongs to the lcsJ thioesterase family.</text>
</comment>
<keyword evidence="3" id="KW-0812">Transmembrane</keyword>
<dbReference type="OrthoDB" id="265761at2759"/>
<evidence type="ECO:0000256" key="2">
    <source>
        <dbReference type="SAM" id="MobiDB-lite"/>
    </source>
</evidence>
<reference evidence="4 5" key="1">
    <citation type="journal article" date="2019" name="Nat. Ecol. Evol.">
        <title>Megaphylogeny resolves global patterns of mushroom evolution.</title>
        <authorList>
            <person name="Varga T."/>
            <person name="Krizsan K."/>
            <person name="Foldi C."/>
            <person name="Dima B."/>
            <person name="Sanchez-Garcia M."/>
            <person name="Sanchez-Ramirez S."/>
            <person name="Szollosi G.J."/>
            <person name="Szarkandi J.G."/>
            <person name="Papp V."/>
            <person name="Albert L."/>
            <person name="Andreopoulos W."/>
            <person name="Angelini C."/>
            <person name="Antonin V."/>
            <person name="Barry K.W."/>
            <person name="Bougher N.L."/>
            <person name="Buchanan P."/>
            <person name="Buyck B."/>
            <person name="Bense V."/>
            <person name="Catcheside P."/>
            <person name="Chovatia M."/>
            <person name="Cooper J."/>
            <person name="Damon W."/>
            <person name="Desjardin D."/>
            <person name="Finy P."/>
            <person name="Geml J."/>
            <person name="Haridas S."/>
            <person name="Hughes K."/>
            <person name="Justo A."/>
            <person name="Karasinski D."/>
            <person name="Kautmanova I."/>
            <person name="Kiss B."/>
            <person name="Kocsube S."/>
            <person name="Kotiranta H."/>
            <person name="LaButti K.M."/>
            <person name="Lechner B.E."/>
            <person name="Liimatainen K."/>
            <person name="Lipzen A."/>
            <person name="Lukacs Z."/>
            <person name="Mihaltcheva S."/>
            <person name="Morgado L.N."/>
            <person name="Niskanen T."/>
            <person name="Noordeloos M.E."/>
            <person name="Ohm R.A."/>
            <person name="Ortiz-Santana B."/>
            <person name="Ovrebo C."/>
            <person name="Racz N."/>
            <person name="Riley R."/>
            <person name="Savchenko A."/>
            <person name="Shiryaev A."/>
            <person name="Soop K."/>
            <person name="Spirin V."/>
            <person name="Szebenyi C."/>
            <person name="Tomsovsky M."/>
            <person name="Tulloss R.E."/>
            <person name="Uehling J."/>
            <person name="Grigoriev I.V."/>
            <person name="Vagvolgyi C."/>
            <person name="Papp T."/>
            <person name="Martin F.M."/>
            <person name="Miettinen O."/>
            <person name="Hibbett D.S."/>
            <person name="Nagy L.G."/>
        </authorList>
    </citation>
    <scope>NUCLEOTIDE SEQUENCE [LARGE SCALE GENOMIC DNA]</scope>
    <source>
        <strain evidence="4 5">CBS 309.79</strain>
    </source>
</reference>
<keyword evidence="3" id="KW-1133">Transmembrane helix</keyword>
<dbReference type="PANTHER" id="PTHR12475:SF4">
    <property type="entry name" value="PROTEIN THEM6"/>
    <property type="match status" value="1"/>
</dbReference>
<evidence type="ECO:0000256" key="3">
    <source>
        <dbReference type="SAM" id="Phobius"/>
    </source>
</evidence>
<dbReference type="InterPro" id="IPR029069">
    <property type="entry name" value="HotDog_dom_sf"/>
</dbReference>
<feature type="region of interest" description="Disordered" evidence="2">
    <location>
        <begin position="177"/>
        <end position="197"/>
    </location>
</feature>
<organism evidence="4 5">
    <name type="scientific">Pterulicium gracile</name>
    <dbReference type="NCBI Taxonomy" id="1884261"/>
    <lineage>
        <taxon>Eukaryota</taxon>
        <taxon>Fungi</taxon>
        <taxon>Dikarya</taxon>
        <taxon>Basidiomycota</taxon>
        <taxon>Agaricomycotina</taxon>
        <taxon>Agaricomycetes</taxon>
        <taxon>Agaricomycetidae</taxon>
        <taxon>Agaricales</taxon>
        <taxon>Pleurotineae</taxon>
        <taxon>Pterulaceae</taxon>
        <taxon>Pterulicium</taxon>
    </lineage>
</organism>
<keyword evidence="3" id="KW-0472">Membrane</keyword>
<evidence type="ECO:0000313" key="4">
    <source>
        <dbReference type="EMBL" id="TFK99488.1"/>
    </source>
</evidence>
<dbReference type="InterPro" id="IPR051490">
    <property type="entry name" value="THEM6_lcsJ_thioesterase"/>
</dbReference>
<dbReference type="AlphaFoldDB" id="A0A5C3QH38"/>
<dbReference type="Pfam" id="PF13279">
    <property type="entry name" value="4HBT_2"/>
    <property type="match status" value="1"/>
</dbReference>
<feature type="transmembrane region" description="Helical" evidence="3">
    <location>
        <begin position="7"/>
        <end position="26"/>
    </location>
</feature>
<dbReference type="EMBL" id="ML178833">
    <property type="protein sequence ID" value="TFK99488.1"/>
    <property type="molecule type" value="Genomic_DNA"/>
</dbReference>
<name>A0A5C3QH38_9AGAR</name>
<keyword evidence="5" id="KW-1185">Reference proteome</keyword>
<dbReference type="PANTHER" id="PTHR12475">
    <property type="match status" value="1"/>
</dbReference>
<dbReference type="SUPFAM" id="SSF54637">
    <property type="entry name" value="Thioesterase/thiol ester dehydrase-isomerase"/>
    <property type="match status" value="1"/>
</dbReference>
<gene>
    <name evidence="4" type="ORF">BDV98DRAFT_510472</name>
</gene>